<reference evidence="2 3" key="1">
    <citation type="submission" date="2018-11" db="EMBL/GenBank/DDBJ databases">
        <authorList>
            <consortium name="Pathogen Informatics"/>
        </authorList>
    </citation>
    <scope>NUCLEOTIDE SEQUENCE [LARGE SCALE GENOMIC DNA]</scope>
    <source>
        <strain evidence="2 3">Zambia</strain>
    </source>
</reference>
<evidence type="ECO:0000313" key="3">
    <source>
        <dbReference type="Proteomes" id="UP000277204"/>
    </source>
</evidence>
<proteinExistence type="predicted"/>
<evidence type="ECO:0000313" key="2">
    <source>
        <dbReference type="EMBL" id="VDO61233.1"/>
    </source>
</evidence>
<gene>
    <name evidence="2" type="ORF">SMRZ_LOCUS4345</name>
</gene>
<protein>
    <submittedName>
        <fullName evidence="2">Uncharacterized protein</fullName>
    </submittedName>
</protein>
<feature type="region of interest" description="Disordered" evidence="1">
    <location>
        <begin position="1"/>
        <end position="50"/>
    </location>
</feature>
<name>A0A183LKM0_9TREM</name>
<keyword evidence="3" id="KW-1185">Reference proteome</keyword>
<dbReference type="EMBL" id="UZAI01001371">
    <property type="protein sequence ID" value="VDO61233.1"/>
    <property type="molecule type" value="Genomic_DNA"/>
</dbReference>
<dbReference type="AlphaFoldDB" id="A0A183LKM0"/>
<dbReference type="Proteomes" id="UP000277204">
    <property type="component" value="Unassembled WGS sequence"/>
</dbReference>
<organism evidence="2 3">
    <name type="scientific">Schistosoma margrebowiei</name>
    <dbReference type="NCBI Taxonomy" id="48269"/>
    <lineage>
        <taxon>Eukaryota</taxon>
        <taxon>Metazoa</taxon>
        <taxon>Spiralia</taxon>
        <taxon>Lophotrochozoa</taxon>
        <taxon>Platyhelminthes</taxon>
        <taxon>Trematoda</taxon>
        <taxon>Digenea</taxon>
        <taxon>Strigeidida</taxon>
        <taxon>Schistosomatoidea</taxon>
        <taxon>Schistosomatidae</taxon>
        <taxon>Schistosoma</taxon>
    </lineage>
</organism>
<evidence type="ECO:0000256" key="1">
    <source>
        <dbReference type="SAM" id="MobiDB-lite"/>
    </source>
</evidence>
<feature type="compositionally biased region" description="Low complexity" evidence="1">
    <location>
        <begin position="1"/>
        <end position="47"/>
    </location>
</feature>
<accession>A0A183LKM0</accession>
<sequence>ENNVENNNNNNNNSDNNGTNNNNNNNNNNDNNGNNNSINNDNNSSSENEVDPDVAWKAIQTAAEIAVTSISDLNHRVTKNQWISSRSIALMDSLKLIPSGSEHDEERQQIRSRLSKSLRNDRKQWWATKAKEMEKGGYREHKTALQTNKRNWN</sequence>
<feature type="non-terminal residue" evidence="2">
    <location>
        <position position="1"/>
    </location>
</feature>